<dbReference type="RefSeq" id="XP_070914320.1">
    <property type="nucleotide sequence ID" value="XM_071058219.1"/>
</dbReference>
<feature type="transmembrane region" description="Helical" evidence="1">
    <location>
        <begin position="367"/>
        <end position="391"/>
    </location>
</feature>
<dbReference type="Proteomes" id="UP001628179">
    <property type="component" value="Unassembled WGS sequence"/>
</dbReference>
<keyword evidence="3" id="KW-1185">Reference proteome</keyword>
<keyword evidence="1" id="KW-0472">Membrane</keyword>
<keyword evidence="1" id="KW-0812">Transmembrane</keyword>
<evidence type="ECO:0000256" key="1">
    <source>
        <dbReference type="SAM" id="Phobius"/>
    </source>
</evidence>
<reference evidence="2 3" key="1">
    <citation type="submission" date="2024-09" db="EMBL/GenBank/DDBJ databases">
        <title>Itraconazole resistance in Madurella fahalii resulting from another homologue of gene encoding cytochrome P450 14-alpha sterol demethylase (CYP51).</title>
        <authorList>
            <person name="Yoshioka I."/>
            <person name="Fahal A.H."/>
            <person name="Kaneko S."/>
            <person name="Yaguchi T."/>
        </authorList>
    </citation>
    <scope>NUCLEOTIDE SEQUENCE [LARGE SCALE GENOMIC DNA]</scope>
    <source>
        <strain evidence="2 3">IFM 68171</strain>
    </source>
</reference>
<feature type="transmembrane region" description="Helical" evidence="1">
    <location>
        <begin position="411"/>
        <end position="433"/>
    </location>
</feature>
<protein>
    <submittedName>
        <fullName evidence="2">Uncharacterized protein</fullName>
    </submittedName>
</protein>
<dbReference type="EMBL" id="BAAFSV010000002">
    <property type="protein sequence ID" value="GAB1312587.1"/>
    <property type="molecule type" value="Genomic_DNA"/>
</dbReference>
<keyword evidence="1" id="KW-1133">Transmembrane helix</keyword>
<name>A0ABQ0G4B5_9PEZI</name>
<gene>
    <name evidence="2" type="ORF">MFIFM68171_02797</name>
</gene>
<accession>A0ABQ0G4B5</accession>
<dbReference type="GeneID" id="98173542"/>
<evidence type="ECO:0000313" key="3">
    <source>
        <dbReference type="Proteomes" id="UP001628179"/>
    </source>
</evidence>
<dbReference type="Gene3D" id="1.20.58.340">
    <property type="entry name" value="Magnesium transport protein CorA, transmembrane region"/>
    <property type="match status" value="1"/>
</dbReference>
<sequence>MRDLVQHFGDHSLWEKYDVPKAPISEVTEVWVDDHDYLASSIVENRNISSADIDSWLEEPTYQQFPGGAYTRSVRLVWVGQDPQTGRSGPPTKVLERLTGAWRLRDAFNYARSCFTGVSALGLQGEIQVFTATYHPKLAVAWSYAEPRSEAPSQTCAIIFAEGEERIILRRILQSKWARASASHAMFPALLCSLMLAQELDSTLEDIKTAVRKVEERTGHHRFSTRRQTQPAAGELGHLSADMSGCAAKLANGTRKMKVIEALNEFIQQHSQAQIRGPMYLSDMGTKNLGESVLHDGGFSRSHIDLLRHRVQMQAVETAYMQQRVQIQIAALFHLIAQQDNAIAFDTAKATRSIAASSLQDSSSMKMLALVAMFFLPGSFVAALFSTPLFAWDEALGSGSISVGTRPQFALFWAVTAPLTALVFVLYAVWMYVQKKKERRGQTIEF</sequence>
<evidence type="ECO:0000313" key="2">
    <source>
        <dbReference type="EMBL" id="GAB1312587.1"/>
    </source>
</evidence>
<organism evidence="2 3">
    <name type="scientific">Madurella fahalii</name>
    <dbReference type="NCBI Taxonomy" id="1157608"/>
    <lineage>
        <taxon>Eukaryota</taxon>
        <taxon>Fungi</taxon>
        <taxon>Dikarya</taxon>
        <taxon>Ascomycota</taxon>
        <taxon>Pezizomycotina</taxon>
        <taxon>Sordariomycetes</taxon>
        <taxon>Sordariomycetidae</taxon>
        <taxon>Sordariales</taxon>
        <taxon>Sordariales incertae sedis</taxon>
        <taxon>Madurella</taxon>
    </lineage>
</organism>
<proteinExistence type="predicted"/>
<comment type="caution">
    <text evidence="2">The sequence shown here is derived from an EMBL/GenBank/DDBJ whole genome shotgun (WGS) entry which is preliminary data.</text>
</comment>